<evidence type="ECO:0000313" key="4">
    <source>
        <dbReference type="Proteomes" id="UP000436801"/>
    </source>
</evidence>
<reference evidence="1 4" key="2">
    <citation type="submission" date="2019-12" db="EMBL/GenBank/DDBJ databases">
        <authorList>
            <person name="Zheng J."/>
        </authorList>
    </citation>
    <scope>NUCLEOTIDE SEQUENCE [LARGE SCALE GENOMIC DNA]</scope>
    <source>
        <strain evidence="1 4">DSM 27347</strain>
    </source>
</reference>
<dbReference type="Proteomes" id="UP000323502">
    <property type="component" value="Unassembled WGS sequence"/>
</dbReference>
<dbReference type="EMBL" id="WSUT01000005">
    <property type="protein sequence ID" value="MWC43791.1"/>
    <property type="molecule type" value="Genomic_DNA"/>
</dbReference>
<organism evidence="2 3">
    <name type="scientific">Sphingomonas carotinifaciens</name>
    <dbReference type="NCBI Taxonomy" id="1166323"/>
    <lineage>
        <taxon>Bacteria</taxon>
        <taxon>Pseudomonadati</taxon>
        <taxon>Pseudomonadota</taxon>
        <taxon>Alphaproteobacteria</taxon>
        <taxon>Sphingomonadales</taxon>
        <taxon>Sphingomonadaceae</taxon>
        <taxon>Sphingomonas</taxon>
    </lineage>
</organism>
<proteinExistence type="predicted"/>
<gene>
    <name evidence="1" type="ORF">GQR91_08970</name>
    <name evidence="2" type="ORF">SAMN05216557_10324</name>
</gene>
<dbReference type="RefSeq" id="WP_149682039.1">
    <property type="nucleotide sequence ID" value="NZ_FNBI01000003.1"/>
</dbReference>
<accession>A0A1G7K973</accession>
<reference evidence="2 3" key="1">
    <citation type="submission" date="2016-10" db="EMBL/GenBank/DDBJ databases">
        <authorList>
            <person name="Varghese N."/>
            <person name="Submissions S."/>
        </authorList>
    </citation>
    <scope>NUCLEOTIDE SEQUENCE [LARGE SCALE GENOMIC DNA]</scope>
    <source>
        <strain evidence="2 3">S7-754</strain>
    </source>
</reference>
<sequence>MIAILAAAFAPFAEPTLGTLPAQALPSTGCAAYLWSPSDRRFVGMAEPGRLRIVLDGKPVDLAAASATGMAGLGLAATTVYRTGSTTATLDLTVQPRADLTGGALVSAATLRLEREGQDGLVAPLAGLVGCAADRAGS</sequence>
<evidence type="ECO:0000313" key="1">
    <source>
        <dbReference type="EMBL" id="MWC43791.1"/>
    </source>
</evidence>
<dbReference type="Proteomes" id="UP000436801">
    <property type="component" value="Unassembled WGS sequence"/>
</dbReference>
<protein>
    <submittedName>
        <fullName evidence="2">Uncharacterized protein</fullName>
    </submittedName>
</protein>
<dbReference type="OrthoDB" id="7595402at2"/>
<evidence type="ECO:0000313" key="3">
    <source>
        <dbReference type="Proteomes" id="UP000323502"/>
    </source>
</evidence>
<evidence type="ECO:0000313" key="2">
    <source>
        <dbReference type="EMBL" id="SDF33706.1"/>
    </source>
</evidence>
<name>A0A1G7K973_9SPHN</name>
<keyword evidence="3" id="KW-1185">Reference proteome</keyword>
<dbReference type="AlphaFoldDB" id="A0A1G7K973"/>
<dbReference type="EMBL" id="FNBI01000003">
    <property type="protein sequence ID" value="SDF33706.1"/>
    <property type="molecule type" value="Genomic_DNA"/>
</dbReference>